<evidence type="ECO:0000313" key="1">
    <source>
        <dbReference type="EMBL" id="HIR12568.1"/>
    </source>
</evidence>
<accession>A0A9D1D9F0</accession>
<comment type="caution">
    <text evidence="1">The sequence shown here is derived from an EMBL/GenBank/DDBJ whole genome shotgun (WGS) entry which is preliminary data.</text>
</comment>
<evidence type="ECO:0000313" key="2">
    <source>
        <dbReference type="Proteomes" id="UP000886757"/>
    </source>
</evidence>
<dbReference type="InterPro" id="IPR003615">
    <property type="entry name" value="HNH_nuc"/>
</dbReference>
<dbReference type="Proteomes" id="UP000886757">
    <property type="component" value="Unassembled WGS sequence"/>
</dbReference>
<dbReference type="AlphaFoldDB" id="A0A9D1D9F0"/>
<organism evidence="1 2">
    <name type="scientific">Candidatus Choladousia intestinavium</name>
    <dbReference type="NCBI Taxonomy" id="2840727"/>
    <lineage>
        <taxon>Bacteria</taxon>
        <taxon>Bacillati</taxon>
        <taxon>Bacillota</taxon>
        <taxon>Clostridia</taxon>
        <taxon>Lachnospirales</taxon>
        <taxon>Lachnospiraceae</taxon>
        <taxon>Lachnospiraceae incertae sedis</taxon>
        <taxon>Candidatus Choladousia</taxon>
    </lineage>
</organism>
<proteinExistence type="predicted"/>
<reference evidence="1" key="2">
    <citation type="journal article" date="2021" name="PeerJ">
        <title>Extensive microbial diversity within the chicken gut microbiome revealed by metagenomics and culture.</title>
        <authorList>
            <person name="Gilroy R."/>
            <person name="Ravi A."/>
            <person name="Getino M."/>
            <person name="Pursley I."/>
            <person name="Horton D.L."/>
            <person name="Alikhan N.F."/>
            <person name="Baker D."/>
            <person name="Gharbi K."/>
            <person name="Hall N."/>
            <person name="Watson M."/>
            <person name="Adriaenssens E.M."/>
            <person name="Foster-Nyarko E."/>
            <person name="Jarju S."/>
            <person name="Secka A."/>
            <person name="Antonio M."/>
            <person name="Oren A."/>
            <person name="Chaudhuri R.R."/>
            <person name="La Ragione R."/>
            <person name="Hildebrand F."/>
            <person name="Pallen M.J."/>
        </authorList>
    </citation>
    <scope>NUCLEOTIDE SEQUENCE</scope>
    <source>
        <strain evidence="1">ChiSjej4B22-8148</strain>
    </source>
</reference>
<dbReference type="EMBL" id="DVGK01000023">
    <property type="protein sequence ID" value="HIR12568.1"/>
    <property type="molecule type" value="Genomic_DNA"/>
</dbReference>
<dbReference type="CDD" id="cd00085">
    <property type="entry name" value="HNHc"/>
    <property type="match status" value="1"/>
</dbReference>
<sequence length="219" mass="25655">MVKVERSFPAPASLEVEAKKPSGSYSEQDVVEQLKKDFHDKCYICEIKNLQDPQVEHRLPHKNGKYPDRKFDWNNLFWACGHCNNVKNQGKYDEGIIDCCREDPEAQIIFRLKNGSVDIIARNQEDSKAVLTASLVWEVFNKKNTGMRVLKSEMRFQELNKEMNVLYDNLEKIKTKPESKVVLRTLKALLRRESPFAAFKRNYIRENAEQFPQLLQYIL</sequence>
<name>A0A9D1D9F0_9FIRM</name>
<gene>
    <name evidence="1" type="ORF">IAB31_01435</name>
</gene>
<dbReference type="Gene3D" id="1.10.30.50">
    <property type="match status" value="1"/>
</dbReference>
<reference evidence="1" key="1">
    <citation type="submission" date="2020-10" db="EMBL/GenBank/DDBJ databases">
        <authorList>
            <person name="Gilroy R."/>
        </authorList>
    </citation>
    <scope>NUCLEOTIDE SEQUENCE</scope>
    <source>
        <strain evidence="1">ChiSjej4B22-8148</strain>
    </source>
</reference>
<protein>
    <recommendedName>
        <fullName evidence="3">TIGR02646 family protein</fullName>
    </recommendedName>
</protein>
<evidence type="ECO:0008006" key="3">
    <source>
        <dbReference type="Google" id="ProtNLM"/>
    </source>
</evidence>